<keyword evidence="8" id="KW-1185">Reference proteome</keyword>
<dbReference type="InterPro" id="IPR037027">
    <property type="entry name" value="YqgF/RNaseH-like_dom_sf"/>
</dbReference>
<name>A0ABU5IBJ1_9BURK</name>
<evidence type="ECO:0000256" key="1">
    <source>
        <dbReference type="ARBA" id="ARBA00022490"/>
    </source>
</evidence>
<comment type="similarity">
    <text evidence="5">Belongs to the YqgF HJR family.</text>
</comment>
<comment type="function">
    <text evidence="5">Could be a nuclease involved in processing of the 5'-end of pre-16S rRNA.</text>
</comment>
<dbReference type="NCBIfam" id="TIGR00250">
    <property type="entry name" value="RNAse_H_YqgF"/>
    <property type="match status" value="1"/>
</dbReference>
<gene>
    <name evidence="7" type="primary">ruvX</name>
    <name evidence="7" type="ORF">SM757_07735</name>
</gene>
<proteinExistence type="inferred from homology"/>
<keyword evidence="1 5" id="KW-0963">Cytoplasm</keyword>
<evidence type="ECO:0000313" key="7">
    <source>
        <dbReference type="EMBL" id="MDZ5456463.1"/>
    </source>
</evidence>
<dbReference type="EC" id="3.1.-.-" evidence="5"/>
<evidence type="ECO:0000256" key="5">
    <source>
        <dbReference type="HAMAP-Rule" id="MF_00651"/>
    </source>
</evidence>
<dbReference type="SUPFAM" id="SSF53098">
    <property type="entry name" value="Ribonuclease H-like"/>
    <property type="match status" value="1"/>
</dbReference>
<sequence>MSAGPAGRAQSFLAFDFGAKRTGVASGNTVTRSATPLKTIATEKADERFAAIEKFIRDYQPDALVVGVPRHPDGAPHDNTRRAQRFARQLHGRFRLPVHEVDERYTSTEAEAGGARDLDAASAALILEQFLRQA</sequence>
<dbReference type="HAMAP" id="MF_00651">
    <property type="entry name" value="Nuclease_YqgF"/>
    <property type="match status" value="1"/>
</dbReference>
<evidence type="ECO:0000256" key="3">
    <source>
        <dbReference type="ARBA" id="ARBA00022722"/>
    </source>
</evidence>
<dbReference type="InterPro" id="IPR006641">
    <property type="entry name" value="YqgF/RNaseH-like_dom"/>
</dbReference>
<keyword evidence="4 5" id="KW-0378">Hydrolase</keyword>
<accession>A0ABU5IBJ1</accession>
<dbReference type="Gene3D" id="3.30.420.140">
    <property type="entry name" value="YqgF/RNase H-like domain"/>
    <property type="match status" value="1"/>
</dbReference>
<comment type="caution">
    <text evidence="7">The sequence shown here is derived from an EMBL/GenBank/DDBJ whole genome shotgun (WGS) entry which is preliminary data.</text>
</comment>
<dbReference type="Proteomes" id="UP001293718">
    <property type="component" value="Unassembled WGS sequence"/>
</dbReference>
<evidence type="ECO:0000256" key="4">
    <source>
        <dbReference type="ARBA" id="ARBA00022801"/>
    </source>
</evidence>
<dbReference type="InterPro" id="IPR005227">
    <property type="entry name" value="YqgF"/>
</dbReference>
<dbReference type="InterPro" id="IPR012337">
    <property type="entry name" value="RNaseH-like_sf"/>
</dbReference>
<dbReference type="EMBL" id="JAXOJX010000009">
    <property type="protein sequence ID" value="MDZ5456463.1"/>
    <property type="molecule type" value="Genomic_DNA"/>
</dbReference>
<reference evidence="7 8" key="1">
    <citation type="submission" date="2023-11" db="EMBL/GenBank/DDBJ databases">
        <title>Draft genome of Azohydromonas lata strain H1 (DSM1123), a polyhydroxyalkanoate producer.</title>
        <authorList>
            <person name="Traversa D."/>
            <person name="D'Addabbo P."/>
            <person name="Pazzani C."/>
            <person name="Manzari C."/>
            <person name="Chiara M."/>
            <person name="Scrascia M."/>
        </authorList>
    </citation>
    <scope>NUCLEOTIDE SEQUENCE [LARGE SCALE GENOMIC DNA]</scope>
    <source>
        <strain evidence="7 8">H1</strain>
    </source>
</reference>
<keyword evidence="2 5" id="KW-0690">Ribosome biogenesis</keyword>
<dbReference type="RefSeq" id="WP_066337390.1">
    <property type="nucleotide sequence ID" value="NZ_JAXOJX010000009.1"/>
</dbReference>
<dbReference type="SMART" id="SM00732">
    <property type="entry name" value="YqgFc"/>
    <property type="match status" value="1"/>
</dbReference>
<evidence type="ECO:0000313" key="8">
    <source>
        <dbReference type="Proteomes" id="UP001293718"/>
    </source>
</evidence>
<keyword evidence="3 5" id="KW-0540">Nuclease</keyword>
<dbReference type="CDD" id="cd16964">
    <property type="entry name" value="YqgF"/>
    <property type="match status" value="1"/>
</dbReference>
<protein>
    <recommendedName>
        <fullName evidence="5">Putative pre-16S rRNA nuclease</fullName>
        <ecNumber evidence="5">3.1.-.-</ecNumber>
    </recommendedName>
</protein>
<organism evidence="7 8">
    <name type="scientific">Azohydromonas lata</name>
    <dbReference type="NCBI Taxonomy" id="45677"/>
    <lineage>
        <taxon>Bacteria</taxon>
        <taxon>Pseudomonadati</taxon>
        <taxon>Pseudomonadota</taxon>
        <taxon>Betaproteobacteria</taxon>
        <taxon>Burkholderiales</taxon>
        <taxon>Sphaerotilaceae</taxon>
        <taxon>Azohydromonas</taxon>
    </lineage>
</organism>
<feature type="domain" description="YqgF/RNase H-like" evidence="6">
    <location>
        <begin position="10"/>
        <end position="110"/>
    </location>
</feature>
<evidence type="ECO:0000256" key="2">
    <source>
        <dbReference type="ARBA" id="ARBA00022517"/>
    </source>
</evidence>
<dbReference type="PANTHER" id="PTHR33317">
    <property type="entry name" value="POLYNUCLEOTIDYL TRANSFERASE, RIBONUCLEASE H-LIKE SUPERFAMILY PROTEIN"/>
    <property type="match status" value="1"/>
</dbReference>
<comment type="subcellular location">
    <subcellularLocation>
        <location evidence="5">Cytoplasm</location>
    </subcellularLocation>
</comment>
<dbReference type="PANTHER" id="PTHR33317:SF4">
    <property type="entry name" value="POLYNUCLEOTIDYL TRANSFERASE, RIBONUCLEASE H-LIKE SUPERFAMILY PROTEIN"/>
    <property type="match status" value="1"/>
</dbReference>
<dbReference type="Pfam" id="PF03652">
    <property type="entry name" value="RuvX"/>
    <property type="match status" value="1"/>
</dbReference>
<evidence type="ECO:0000259" key="6">
    <source>
        <dbReference type="SMART" id="SM00732"/>
    </source>
</evidence>